<evidence type="ECO:0000313" key="1">
    <source>
        <dbReference type="EMBL" id="KAF2085306.1"/>
    </source>
</evidence>
<keyword evidence="2" id="KW-1185">Reference proteome</keyword>
<gene>
    <name evidence="1" type="ORF">K490DRAFT_67957</name>
</gene>
<comment type="caution">
    <text evidence="1">The sequence shown here is derived from an EMBL/GenBank/DDBJ whole genome shotgun (WGS) entry which is preliminary data.</text>
</comment>
<dbReference type="Proteomes" id="UP000799776">
    <property type="component" value="Unassembled WGS sequence"/>
</dbReference>
<evidence type="ECO:0000313" key="2">
    <source>
        <dbReference type="Proteomes" id="UP000799776"/>
    </source>
</evidence>
<protein>
    <recommendedName>
        <fullName evidence="3">Fungal N-terminal domain-containing protein</fullName>
    </recommendedName>
</protein>
<sequence length="57" mass="6260">MDPVSAIGLAGNIFQFIDFAAKLFSEAQNIYESVTGLPDEHQELKIIAHRLESITAV</sequence>
<dbReference type="AlphaFoldDB" id="A0A9P4LWP4"/>
<organism evidence="1 2">
    <name type="scientific">Saccharata proteae CBS 121410</name>
    <dbReference type="NCBI Taxonomy" id="1314787"/>
    <lineage>
        <taxon>Eukaryota</taxon>
        <taxon>Fungi</taxon>
        <taxon>Dikarya</taxon>
        <taxon>Ascomycota</taxon>
        <taxon>Pezizomycotina</taxon>
        <taxon>Dothideomycetes</taxon>
        <taxon>Dothideomycetes incertae sedis</taxon>
        <taxon>Botryosphaeriales</taxon>
        <taxon>Saccharataceae</taxon>
        <taxon>Saccharata</taxon>
    </lineage>
</organism>
<evidence type="ECO:0008006" key="3">
    <source>
        <dbReference type="Google" id="ProtNLM"/>
    </source>
</evidence>
<proteinExistence type="predicted"/>
<dbReference type="EMBL" id="ML978732">
    <property type="protein sequence ID" value="KAF2085306.1"/>
    <property type="molecule type" value="Genomic_DNA"/>
</dbReference>
<accession>A0A9P4LWP4</accession>
<name>A0A9P4LWP4_9PEZI</name>
<dbReference type="OrthoDB" id="3558752at2759"/>
<reference evidence="1" key="1">
    <citation type="journal article" date="2020" name="Stud. Mycol.">
        <title>101 Dothideomycetes genomes: a test case for predicting lifestyles and emergence of pathogens.</title>
        <authorList>
            <person name="Haridas S."/>
            <person name="Albert R."/>
            <person name="Binder M."/>
            <person name="Bloem J."/>
            <person name="Labutti K."/>
            <person name="Salamov A."/>
            <person name="Andreopoulos B."/>
            <person name="Baker S."/>
            <person name="Barry K."/>
            <person name="Bills G."/>
            <person name="Bluhm B."/>
            <person name="Cannon C."/>
            <person name="Castanera R."/>
            <person name="Culley D."/>
            <person name="Daum C."/>
            <person name="Ezra D."/>
            <person name="Gonzalez J."/>
            <person name="Henrissat B."/>
            <person name="Kuo A."/>
            <person name="Liang C."/>
            <person name="Lipzen A."/>
            <person name="Lutzoni F."/>
            <person name="Magnuson J."/>
            <person name="Mondo S."/>
            <person name="Nolan M."/>
            <person name="Ohm R."/>
            <person name="Pangilinan J."/>
            <person name="Park H.-J."/>
            <person name="Ramirez L."/>
            <person name="Alfaro M."/>
            <person name="Sun H."/>
            <person name="Tritt A."/>
            <person name="Yoshinaga Y."/>
            <person name="Zwiers L.-H."/>
            <person name="Turgeon B."/>
            <person name="Goodwin S."/>
            <person name="Spatafora J."/>
            <person name="Crous P."/>
            <person name="Grigoriev I."/>
        </authorList>
    </citation>
    <scope>NUCLEOTIDE SEQUENCE</scope>
    <source>
        <strain evidence="1">CBS 121410</strain>
    </source>
</reference>